<dbReference type="Pfam" id="PF00171">
    <property type="entry name" value="Aldedh"/>
    <property type="match status" value="1"/>
</dbReference>
<dbReference type="SUPFAM" id="SSF53720">
    <property type="entry name" value="ALDH-like"/>
    <property type="match status" value="1"/>
</dbReference>
<evidence type="ECO:0000259" key="5">
    <source>
        <dbReference type="Pfam" id="PF00171"/>
    </source>
</evidence>
<dbReference type="Gene3D" id="3.40.605.10">
    <property type="entry name" value="Aldehyde Dehydrogenase, Chain A, domain 1"/>
    <property type="match status" value="1"/>
</dbReference>
<keyword evidence="7" id="KW-1185">Reference proteome</keyword>
<sequence>MLDSLQVLNPATEDVVATVPAATVQDVDAAVARAAAAQVKWAAAAPADRARLLRRFAAVIDGHIEELARLEVREAGHVIGNARWEAGNARDLFDYAAGGAERLNGRQIPVSGGLNVTILEPLGVVGVIAPWNFPMPIAAWGTAPALAAGNAVVLKPAETTPLTALRLAELALEAGLPEGLFQVLPGEGAVAGNALVEHPGVAKIVFTGSTRVGKQIMAKCADRVKRLTLELGGKSPNIVFADADVEAAALAAPGSFLDNSGQDCCARTRILVQRSVYDRFIEVLAPAVESYVVGDPADEKTQMGPLISRAQLDRVRSYVPAGTGIRGSAPEGPGFWFPPTVLTDAGPTSAVAVEEVFGPVAVVLPFDDEADAVRLANATEYGLSGSIWTRDVGRALRVSQAVRAGNLSVNSHSSVRYWTPFGGYGQSGLGRELGPDALAAFTETKNVFISTEGPAQ</sequence>
<feature type="domain" description="Aldehyde dehydrogenase" evidence="5">
    <location>
        <begin position="5"/>
        <end position="447"/>
    </location>
</feature>
<feature type="active site" evidence="3">
    <location>
        <position position="230"/>
    </location>
</feature>
<dbReference type="FunFam" id="3.40.605.10:FF:000007">
    <property type="entry name" value="NAD/NADP-dependent betaine aldehyde dehydrogenase"/>
    <property type="match status" value="1"/>
</dbReference>
<dbReference type="InterPro" id="IPR016163">
    <property type="entry name" value="Ald_DH_C"/>
</dbReference>
<dbReference type="OrthoDB" id="6882680at2"/>
<proteinExistence type="inferred from homology"/>
<evidence type="ECO:0000256" key="3">
    <source>
        <dbReference type="PROSITE-ProRule" id="PRU10007"/>
    </source>
</evidence>
<dbReference type="STRING" id="67267.GCA_000716675_00255"/>
<organism evidence="6 7">
    <name type="scientific">Streptomyces alboflavus</name>
    <dbReference type="NCBI Taxonomy" id="67267"/>
    <lineage>
        <taxon>Bacteria</taxon>
        <taxon>Bacillati</taxon>
        <taxon>Actinomycetota</taxon>
        <taxon>Actinomycetes</taxon>
        <taxon>Kitasatosporales</taxon>
        <taxon>Streptomycetaceae</taxon>
        <taxon>Streptomyces</taxon>
    </lineage>
</organism>
<dbReference type="InterPro" id="IPR015590">
    <property type="entry name" value="Aldehyde_DH_dom"/>
</dbReference>
<name>A0A1Z1W771_9ACTN</name>
<dbReference type="KEGG" id="salf:SMD44_01665"/>
<evidence type="ECO:0000256" key="2">
    <source>
        <dbReference type="ARBA" id="ARBA00023002"/>
    </source>
</evidence>
<comment type="similarity">
    <text evidence="1 4">Belongs to the aldehyde dehydrogenase family.</text>
</comment>
<accession>A0A1Z1W771</accession>
<dbReference type="PROSITE" id="PS00687">
    <property type="entry name" value="ALDEHYDE_DEHYDR_GLU"/>
    <property type="match status" value="1"/>
</dbReference>
<dbReference type="RefSeq" id="WP_087883367.1">
    <property type="nucleotide sequence ID" value="NZ_CP021748.1"/>
</dbReference>
<dbReference type="InterPro" id="IPR016162">
    <property type="entry name" value="Ald_DH_N"/>
</dbReference>
<reference evidence="6 7" key="1">
    <citation type="submission" date="2017-05" db="EMBL/GenBank/DDBJ databases">
        <title>Streptomyces alboflavus Genome sequencing and assembly.</title>
        <authorList>
            <person name="Wang Y."/>
            <person name="Du B."/>
            <person name="Ding Y."/>
            <person name="Liu H."/>
            <person name="Hou Q."/>
            <person name="Liu K."/>
            <person name="Wang C."/>
            <person name="Yao L."/>
        </authorList>
    </citation>
    <scope>NUCLEOTIDE SEQUENCE [LARGE SCALE GENOMIC DNA]</scope>
    <source>
        <strain evidence="6 7">MDJK44</strain>
    </source>
</reference>
<dbReference type="eggNOG" id="COG1012">
    <property type="taxonomic scope" value="Bacteria"/>
</dbReference>
<dbReference type="InterPro" id="IPR016160">
    <property type="entry name" value="Ald_DH_CS_CYS"/>
</dbReference>
<dbReference type="CDD" id="cd07078">
    <property type="entry name" value="ALDH"/>
    <property type="match status" value="1"/>
</dbReference>
<protein>
    <submittedName>
        <fullName evidence="6">Aldehyde dehydrogenase</fullName>
    </submittedName>
</protein>
<dbReference type="EMBL" id="CP021748">
    <property type="protein sequence ID" value="ARX82256.1"/>
    <property type="molecule type" value="Genomic_DNA"/>
</dbReference>
<evidence type="ECO:0000256" key="4">
    <source>
        <dbReference type="RuleBase" id="RU003345"/>
    </source>
</evidence>
<dbReference type="PANTHER" id="PTHR11699">
    <property type="entry name" value="ALDEHYDE DEHYDROGENASE-RELATED"/>
    <property type="match status" value="1"/>
</dbReference>
<dbReference type="GO" id="GO:0016620">
    <property type="term" value="F:oxidoreductase activity, acting on the aldehyde or oxo group of donors, NAD or NADP as acceptor"/>
    <property type="evidence" value="ECO:0007669"/>
    <property type="project" value="InterPro"/>
</dbReference>
<dbReference type="AlphaFoldDB" id="A0A1Z1W771"/>
<evidence type="ECO:0000256" key="1">
    <source>
        <dbReference type="ARBA" id="ARBA00009986"/>
    </source>
</evidence>
<keyword evidence="2 4" id="KW-0560">Oxidoreductase</keyword>
<dbReference type="PROSITE" id="PS00070">
    <property type="entry name" value="ALDEHYDE_DEHYDR_CYS"/>
    <property type="match status" value="1"/>
</dbReference>
<dbReference type="Proteomes" id="UP000195880">
    <property type="component" value="Chromosome"/>
</dbReference>
<evidence type="ECO:0000313" key="7">
    <source>
        <dbReference type="Proteomes" id="UP000195880"/>
    </source>
</evidence>
<evidence type="ECO:0000313" key="6">
    <source>
        <dbReference type="EMBL" id="ARX82256.1"/>
    </source>
</evidence>
<dbReference type="InterPro" id="IPR029510">
    <property type="entry name" value="Ald_DH_CS_GLU"/>
</dbReference>
<gene>
    <name evidence="6" type="primary">feaB</name>
    <name evidence="6" type="ORF">SMD44_01665</name>
</gene>
<dbReference type="InterPro" id="IPR016161">
    <property type="entry name" value="Ald_DH/histidinol_DH"/>
</dbReference>
<dbReference type="Gene3D" id="3.40.309.10">
    <property type="entry name" value="Aldehyde Dehydrogenase, Chain A, domain 2"/>
    <property type="match status" value="1"/>
</dbReference>